<evidence type="ECO:0000259" key="1">
    <source>
        <dbReference type="SMART" id="SM00460"/>
    </source>
</evidence>
<gene>
    <name evidence="2" type="ORF">HELGO_WM23659</name>
</gene>
<sequence length="287" mass="32300">MQHLKIKHRTIYKYPTEVTLLPHKLLLSPREGHYVRIKKFRLTITPDHQLRWHRDAHDNSVGVVNFLKQGDELVIASEVIIEARDDAPLDFLIESYAVSYPFTYRVEEANDLLPYQQQAYLSDNGMLRGWVRQFWRNGQTIETYVLLDNINKAITEQITYKVREEPGVQSPAVTLRDKTGSCRDMATLFIEACRLLGLAARFISGYQYIEGLATDAGATHAWSEIYLPGAGWKGFDSTTGKLVDNHYIPIAVATHPEVVPPISGAFAGAIESQPVMTVTVDITAVNG</sequence>
<dbReference type="InterPro" id="IPR002931">
    <property type="entry name" value="Transglutaminase-like"/>
</dbReference>
<accession>A0A6S6UL97</accession>
<dbReference type="Pfam" id="PF01841">
    <property type="entry name" value="Transglut_core"/>
    <property type="match status" value="1"/>
</dbReference>
<dbReference type="PANTHER" id="PTHR33490">
    <property type="entry name" value="BLR5614 PROTEIN-RELATED"/>
    <property type="match status" value="1"/>
</dbReference>
<proteinExistence type="predicted"/>
<dbReference type="SUPFAM" id="SSF54001">
    <property type="entry name" value="Cysteine proteinases"/>
    <property type="match status" value="1"/>
</dbReference>
<dbReference type="InterPro" id="IPR038765">
    <property type="entry name" value="Papain-like_cys_pep_sf"/>
</dbReference>
<reference evidence="2" key="1">
    <citation type="submission" date="2020-01" db="EMBL/GenBank/DDBJ databases">
        <authorList>
            <person name="Meier V. D."/>
            <person name="Meier V D."/>
        </authorList>
    </citation>
    <scope>NUCLEOTIDE SEQUENCE</scope>
    <source>
        <strain evidence="2">HLG_WM_MAG_09</strain>
    </source>
</reference>
<dbReference type="InterPro" id="IPR013589">
    <property type="entry name" value="Bac_transglu_N"/>
</dbReference>
<dbReference type="Pfam" id="PF08379">
    <property type="entry name" value="Bact_transglu_N"/>
    <property type="match status" value="1"/>
</dbReference>
<dbReference type="PANTHER" id="PTHR33490:SF1">
    <property type="entry name" value="SLL1233 PROTEIN"/>
    <property type="match status" value="1"/>
</dbReference>
<keyword evidence="2" id="KW-0645">Protease</keyword>
<dbReference type="AlphaFoldDB" id="A0A6S6UL97"/>
<dbReference type="GO" id="GO:0006508">
    <property type="term" value="P:proteolysis"/>
    <property type="evidence" value="ECO:0007669"/>
    <property type="project" value="UniProtKB-KW"/>
</dbReference>
<dbReference type="GO" id="GO:0008233">
    <property type="term" value="F:peptidase activity"/>
    <property type="evidence" value="ECO:0007669"/>
    <property type="project" value="UniProtKB-KW"/>
</dbReference>
<dbReference type="SMART" id="SM00460">
    <property type="entry name" value="TGc"/>
    <property type="match status" value="1"/>
</dbReference>
<dbReference type="Gene3D" id="3.10.620.30">
    <property type="match status" value="1"/>
</dbReference>
<dbReference type="EMBL" id="CACVAT010000556">
    <property type="protein sequence ID" value="CAA6830022.1"/>
    <property type="molecule type" value="Genomic_DNA"/>
</dbReference>
<feature type="domain" description="Transglutaminase-like" evidence="1">
    <location>
        <begin position="174"/>
        <end position="239"/>
    </location>
</feature>
<organism evidence="2">
    <name type="scientific">uncultured Thiotrichaceae bacterium</name>
    <dbReference type="NCBI Taxonomy" id="298394"/>
    <lineage>
        <taxon>Bacteria</taxon>
        <taxon>Pseudomonadati</taxon>
        <taxon>Pseudomonadota</taxon>
        <taxon>Gammaproteobacteria</taxon>
        <taxon>Thiotrichales</taxon>
        <taxon>Thiotrichaceae</taxon>
        <taxon>environmental samples</taxon>
    </lineage>
</organism>
<protein>
    <submittedName>
        <fullName evidence="2">Cysteine protease</fullName>
    </submittedName>
</protein>
<name>A0A6S6UL97_9GAMM</name>
<keyword evidence="2" id="KW-0378">Hydrolase</keyword>
<evidence type="ECO:0000313" key="2">
    <source>
        <dbReference type="EMBL" id="CAA6830022.1"/>
    </source>
</evidence>